<organism evidence="1 2">
    <name type="scientific">Saprolegnia parasitica (strain CBS 223.65)</name>
    <dbReference type="NCBI Taxonomy" id="695850"/>
    <lineage>
        <taxon>Eukaryota</taxon>
        <taxon>Sar</taxon>
        <taxon>Stramenopiles</taxon>
        <taxon>Oomycota</taxon>
        <taxon>Saprolegniomycetes</taxon>
        <taxon>Saprolegniales</taxon>
        <taxon>Saprolegniaceae</taxon>
        <taxon>Saprolegnia</taxon>
    </lineage>
</organism>
<dbReference type="RefSeq" id="XP_012212455.1">
    <property type="nucleotide sequence ID" value="XM_012357065.1"/>
</dbReference>
<dbReference type="KEGG" id="spar:SPRG_21953"/>
<keyword evidence="2" id="KW-1185">Reference proteome</keyword>
<protein>
    <submittedName>
        <fullName evidence="1">Uncharacterized protein</fullName>
    </submittedName>
</protein>
<dbReference type="EMBL" id="KK583905">
    <property type="protein sequence ID" value="KDO16838.1"/>
    <property type="molecule type" value="Genomic_DNA"/>
</dbReference>
<gene>
    <name evidence="1" type="ORF">SPRG_21953</name>
</gene>
<dbReference type="AlphaFoldDB" id="A0A067BFD5"/>
<sequence length="92" mass="10709">ATLRRDQKLVYRLCGARAQARATLLATVFFYTWRDVHRRRTLGRWCNELLANTGSRGSPRVPEWHFMDCAPRTTLRNMTLHFTGPFATPTDE</sequence>
<accession>A0A067BFD5</accession>
<evidence type="ECO:0000313" key="1">
    <source>
        <dbReference type="EMBL" id="KDO16838.1"/>
    </source>
</evidence>
<proteinExistence type="predicted"/>
<dbReference type="VEuPathDB" id="FungiDB:SPRG_21953"/>
<name>A0A067BFD5_SAPPC</name>
<evidence type="ECO:0000313" key="2">
    <source>
        <dbReference type="Proteomes" id="UP000030745"/>
    </source>
</evidence>
<dbReference type="Proteomes" id="UP000030745">
    <property type="component" value="Unassembled WGS sequence"/>
</dbReference>
<reference evidence="1 2" key="1">
    <citation type="journal article" date="2013" name="PLoS Genet.">
        <title>Distinctive expansion of potential virulence genes in the genome of the oomycete fish pathogen Saprolegnia parasitica.</title>
        <authorList>
            <person name="Jiang R.H."/>
            <person name="de Bruijn I."/>
            <person name="Haas B.J."/>
            <person name="Belmonte R."/>
            <person name="Lobach L."/>
            <person name="Christie J."/>
            <person name="van den Ackerveken G."/>
            <person name="Bottin A."/>
            <person name="Bulone V."/>
            <person name="Diaz-Moreno S.M."/>
            <person name="Dumas B."/>
            <person name="Fan L."/>
            <person name="Gaulin E."/>
            <person name="Govers F."/>
            <person name="Grenville-Briggs L.J."/>
            <person name="Horner N.R."/>
            <person name="Levin J.Z."/>
            <person name="Mammella M."/>
            <person name="Meijer H.J."/>
            <person name="Morris P."/>
            <person name="Nusbaum C."/>
            <person name="Oome S."/>
            <person name="Phillips A.J."/>
            <person name="van Rooyen D."/>
            <person name="Rzeszutek E."/>
            <person name="Saraiva M."/>
            <person name="Secombes C.J."/>
            <person name="Seidl M.F."/>
            <person name="Snel B."/>
            <person name="Stassen J.H."/>
            <person name="Sykes S."/>
            <person name="Tripathy S."/>
            <person name="van den Berg H."/>
            <person name="Vega-Arreguin J.C."/>
            <person name="Wawra S."/>
            <person name="Young S.K."/>
            <person name="Zeng Q."/>
            <person name="Dieguez-Uribeondo J."/>
            <person name="Russ C."/>
            <person name="Tyler B.M."/>
            <person name="van West P."/>
        </authorList>
    </citation>
    <scope>NUCLEOTIDE SEQUENCE [LARGE SCALE GENOMIC DNA]</scope>
    <source>
        <strain evidence="1 2">CBS 223.65</strain>
    </source>
</reference>
<feature type="non-terminal residue" evidence="1">
    <location>
        <position position="1"/>
    </location>
</feature>
<dbReference type="GeneID" id="24142407"/>